<comment type="subunit">
    <text evidence="10">Probably a homodimer.</text>
</comment>
<feature type="transmembrane region" description="Helical" evidence="10">
    <location>
        <begin position="6"/>
        <end position="31"/>
    </location>
</feature>
<dbReference type="Pfam" id="PF02457">
    <property type="entry name" value="DAC"/>
    <property type="match status" value="1"/>
</dbReference>
<evidence type="ECO:0000256" key="6">
    <source>
        <dbReference type="ARBA" id="ARBA00022741"/>
    </source>
</evidence>
<keyword evidence="6 10" id="KW-0547">Nucleotide-binding</keyword>
<feature type="domain" description="DAC" evidence="11">
    <location>
        <begin position="83"/>
        <end position="240"/>
    </location>
</feature>
<comment type="function">
    <text evidence="10">Catalyzes the condensation of 2 ATP molecules into cyclic di-AMP (c-di-AMP), a second messenger used to regulate differing processes in different bacteria.</text>
</comment>
<dbReference type="AlphaFoldDB" id="A0AAX4HKJ0"/>
<evidence type="ECO:0000256" key="7">
    <source>
        <dbReference type="ARBA" id="ARBA00022840"/>
    </source>
</evidence>
<evidence type="ECO:0000256" key="4">
    <source>
        <dbReference type="ARBA" id="ARBA00022692"/>
    </source>
</evidence>
<dbReference type="PROSITE" id="PS51794">
    <property type="entry name" value="DAC"/>
    <property type="match status" value="1"/>
</dbReference>
<gene>
    <name evidence="12" type="primary">cdaA</name>
    <name evidence="10" type="synonym">dacA</name>
    <name evidence="12" type="ORF">SOO65_13500</name>
</gene>
<dbReference type="EMBL" id="CP139487">
    <property type="protein sequence ID" value="WPU63705.1"/>
    <property type="molecule type" value="Genomic_DNA"/>
</dbReference>
<dbReference type="InterPro" id="IPR045585">
    <property type="entry name" value="CdaA_N"/>
</dbReference>
<keyword evidence="2 10" id="KW-1003">Cell membrane</keyword>
<evidence type="ECO:0000256" key="5">
    <source>
        <dbReference type="ARBA" id="ARBA00022695"/>
    </source>
</evidence>
<dbReference type="Gene3D" id="3.40.1700.10">
    <property type="entry name" value="DNA integrity scanning protein, DisA, N-terminal domain"/>
    <property type="match status" value="1"/>
</dbReference>
<dbReference type="HAMAP" id="MF_01499">
    <property type="entry name" value="DacA"/>
    <property type="match status" value="1"/>
</dbReference>
<dbReference type="Proteomes" id="UP001324634">
    <property type="component" value="Chromosome"/>
</dbReference>
<keyword evidence="9 10" id="KW-0472">Membrane</keyword>
<keyword evidence="5 10" id="KW-0548">Nucleotidyltransferase</keyword>
<dbReference type="NCBIfam" id="TIGR00159">
    <property type="entry name" value="diadenylate cyclase CdaA"/>
    <property type="match status" value="1"/>
</dbReference>
<dbReference type="PANTHER" id="PTHR34185">
    <property type="entry name" value="DIADENYLATE CYCLASE"/>
    <property type="match status" value="1"/>
</dbReference>
<dbReference type="InterPro" id="IPR014046">
    <property type="entry name" value="C-di-AMP_synthase"/>
</dbReference>
<dbReference type="InterPro" id="IPR050338">
    <property type="entry name" value="DisA"/>
</dbReference>
<evidence type="ECO:0000313" key="12">
    <source>
        <dbReference type="EMBL" id="WPU63705.1"/>
    </source>
</evidence>
<dbReference type="PIRSF" id="PIRSF004793">
    <property type="entry name" value="UCP004793"/>
    <property type="match status" value="1"/>
</dbReference>
<keyword evidence="8 10" id="KW-1133">Transmembrane helix</keyword>
<dbReference type="Pfam" id="PF19293">
    <property type="entry name" value="CdaA_N"/>
    <property type="match status" value="1"/>
</dbReference>
<evidence type="ECO:0000256" key="3">
    <source>
        <dbReference type="ARBA" id="ARBA00022679"/>
    </source>
</evidence>
<dbReference type="InterPro" id="IPR034701">
    <property type="entry name" value="CdaA"/>
</dbReference>
<sequence>MQQLGILLANFRVIDLLDIAAVAIIMYRFLLIVQGTRAYQMLFGIVALAMLWWVSQFYELYSLSWILQNFFDYLFIILIVLFQDQIRSALVSISSTKIIGRNGRSKFDQQIEEVVAACSALSRERTGALIVFEKNHGLLNYSSSGTRLDSRIHSDIIYSIFQTNSPLHDGAIIIYNGVIQAAGCFLPLSKNVEIDRHFGTRHRAALGITEISDAVVVTVSEETGRINICYNGVFHYMENEDLLRKYLRKFLLEIDRVGPVESVGRITP</sequence>
<keyword evidence="4 10" id="KW-0812">Transmembrane</keyword>
<evidence type="ECO:0000256" key="10">
    <source>
        <dbReference type="HAMAP-Rule" id="MF_01499"/>
    </source>
</evidence>
<dbReference type="KEGG" id="psti:SOO65_13500"/>
<name>A0AAX4HKJ0_9BACT</name>
<dbReference type="GO" id="GO:0004016">
    <property type="term" value="F:adenylate cyclase activity"/>
    <property type="evidence" value="ECO:0007669"/>
    <property type="project" value="UniProtKB-UniRule"/>
</dbReference>
<dbReference type="PANTHER" id="PTHR34185:SF1">
    <property type="entry name" value="DIADENYLATE CYCLASE"/>
    <property type="match status" value="1"/>
</dbReference>
<protein>
    <recommendedName>
        <fullName evidence="10">Diadenylate cyclase</fullName>
        <shortName evidence="10">DAC</shortName>
        <ecNumber evidence="10">2.7.7.85</ecNumber>
    </recommendedName>
    <alternativeName>
        <fullName evidence="10">Cyclic-di-AMP synthase</fullName>
        <shortName evidence="10">c-di-AMP synthase</shortName>
    </alternativeName>
</protein>
<dbReference type="InterPro" id="IPR036888">
    <property type="entry name" value="DNA_integrity_DisA_N_sf"/>
</dbReference>
<keyword evidence="3 10" id="KW-0808">Transferase</keyword>
<dbReference type="InterPro" id="IPR003390">
    <property type="entry name" value="DNA_integrity_scan_DisA_N"/>
</dbReference>
<accession>A0AAX4HKJ0</accession>
<proteinExistence type="inferred from homology"/>
<evidence type="ECO:0000256" key="2">
    <source>
        <dbReference type="ARBA" id="ARBA00022475"/>
    </source>
</evidence>
<dbReference type="GO" id="GO:0006171">
    <property type="term" value="P:cAMP biosynthetic process"/>
    <property type="evidence" value="ECO:0007669"/>
    <property type="project" value="InterPro"/>
</dbReference>
<dbReference type="SUPFAM" id="SSF143597">
    <property type="entry name" value="YojJ-like"/>
    <property type="match status" value="1"/>
</dbReference>
<organism evidence="12 13">
    <name type="scientific">Peredibacter starrii</name>
    <dbReference type="NCBI Taxonomy" id="28202"/>
    <lineage>
        <taxon>Bacteria</taxon>
        <taxon>Pseudomonadati</taxon>
        <taxon>Bdellovibrionota</taxon>
        <taxon>Bacteriovoracia</taxon>
        <taxon>Bacteriovoracales</taxon>
        <taxon>Bacteriovoracaceae</taxon>
        <taxon>Peredibacter</taxon>
    </lineage>
</organism>
<reference evidence="12 13" key="1">
    <citation type="submission" date="2023-11" db="EMBL/GenBank/DDBJ databases">
        <title>Peredibacter starrii A3.12.</title>
        <authorList>
            <person name="Mitchell R.J."/>
        </authorList>
    </citation>
    <scope>NUCLEOTIDE SEQUENCE [LARGE SCALE GENOMIC DNA]</scope>
    <source>
        <strain evidence="12 13">A3.12</strain>
    </source>
</reference>
<evidence type="ECO:0000256" key="8">
    <source>
        <dbReference type="ARBA" id="ARBA00022989"/>
    </source>
</evidence>
<dbReference type="GO" id="GO:0005524">
    <property type="term" value="F:ATP binding"/>
    <property type="evidence" value="ECO:0007669"/>
    <property type="project" value="UniProtKB-UniRule"/>
</dbReference>
<dbReference type="EC" id="2.7.7.85" evidence="10"/>
<keyword evidence="7 10" id="KW-0067">ATP-binding</keyword>
<evidence type="ECO:0000256" key="9">
    <source>
        <dbReference type="ARBA" id="ARBA00023136"/>
    </source>
</evidence>
<dbReference type="GO" id="GO:0106408">
    <property type="term" value="F:diadenylate cyclase activity"/>
    <property type="evidence" value="ECO:0007669"/>
    <property type="project" value="UniProtKB-EC"/>
</dbReference>
<evidence type="ECO:0000256" key="1">
    <source>
        <dbReference type="ARBA" id="ARBA00000877"/>
    </source>
</evidence>
<comment type="similarity">
    <text evidence="10">Belongs to the adenylate cyclase family. DacA/CdaA subfamily.</text>
</comment>
<keyword evidence="13" id="KW-1185">Reference proteome</keyword>
<feature type="transmembrane region" description="Helical" evidence="10">
    <location>
        <begin position="38"/>
        <end position="54"/>
    </location>
</feature>
<evidence type="ECO:0000259" key="11">
    <source>
        <dbReference type="PROSITE" id="PS51794"/>
    </source>
</evidence>
<comment type="caution">
    <text evidence="10">Lacks conserved residue(s) required for the propagation of feature annotation.</text>
</comment>
<feature type="transmembrane region" description="Helical" evidence="10">
    <location>
        <begin position="60"/>
        <end position="82"/>
    </location>
</feature>
<evidence type="ECO:0000313" key="13">
    <source>
        <dbReference type="Proteomes" id="UP001324634"/>
    </source>
</evidence>
<comment type="catalytic activity">
    <reaction evidence="1 10">
        <text>2 ATP = 3',3'-c-di-AMP + 2 diphosphate</text>
        <dbReference type="Rhea" id="RHEA:35655"/>
        <dbReference type="ChEBI" id="CHEBI:30616"/>
        <dbReference type="ChEBI" id="CHEBI:33019"/>
        <dbReference type="ChEBI" id="CHEBI:71500"/>
        <dbReference type="EC" id="2.7.7.85"/>
    </reaction>
</comment>